<name>W1N8S9_9GAMM</name>
<organism evidence="1 2">
    <name type="scientific">Halomonas huangheensis</name>
    <dbReference type="NCBI Taxonomy" id="1178482"/>
    <lineage>
        <taxon>Bacteria</taxon>
        <taxon>Pseudomonadati</taxon>
        <taxon>Pseudomonadota</taxon>
        <taxon>Gammaproteobacteria</taxon>
        <taxon>Oceanospirillales</taxon>
        <taxon>Halomonadaceae</taxon>
        <taxon>Halomonas</taxon>
    </lineage>
</organism>
<proteinExistence type="predicted"/>
<sequence>MALKVGGYSLAFKGQHRMVVSAGFPHQQICGVPFRDDWQPEYGVGWMCADVTQGRDGQQQETRKREDSRSMFVQKLCRSCAKGQSGQAAFVPT</sequence>
<evidence type="ECO:0000313" key="2">
    <source>
        <dbReference type="Proteomes" id="UP000019113"/>
    </source>
</evidence>
<evidence type="ECO:0000313" key="1">
    <source>
        <dbReference type="EMBL" id="ERL51889.1"/>
    </source>
</evidence>
<dbReference type="Proteomes" id="UP000019113">
    <property type="component" value="Unassembled WGS sequence"/>
</dbReference>
<dbReference type="STRING" id="1178482.AR456_15045"/>
<keyword evidence="2" id="KW-1185">Reference proteome</keyword>
<dbReference type="KEGG" id="hhu:AR456_15045"/>
<dbReference type="AlphaFoldDB" id="W1N8S9"/>
<gene>
    <name evidence="1" type="ORF">BJB45_12035</name>
</gene>
<comment type="caution">
    <text evidence="1">The sequence shown here is derived from an EMBL/GenBank/DDBJ whole genome shotgun (WGS) entry which is preliminary data.</text>
</comment>
<reference evidence="1 2" key="1">
    <citation type="submission" date="2013-08" db="EMBL/GenBank/DDBJ databases">
        <title>draft genome of Halomonas huanghegensis, strain BJGMM-B45T.</title>
        <authorList>
            <person name="Miao C."/>
            <person name="Wan Y."/>
            <person name="Jin W."/>
        </authorList>
    </citation>
    <scope>NUCLEOTIDE SEQUENCE [LARGE SCALE GENOMIC DNA]</scope>
    <source>
        <strain evidence="1 2">BJGMM-B45</strain>
    </source>
</reference>
<accession>W1N8S9</accession>
<protein>
    <submittedName>
        <fullName evidence="1">Uncharacterized protein</fullName>
    </submittedName>
</protein>
<dbReference type="EMBL" id="AVBC01000020">
    <property type="protein sequence ID" value="ERL51889.1"/>
    <property type="molecule type" value="Genomic_DNA"/>
</dbReference>